<keyword evidence="3" id="KW-0732">Signal</keyword>
<feature type="chain" id="PRO_5013909082" description="C-type lectin domain-containing protein" evidence="3">
    <location>
        <begin position="19"/>
        <end position="421"/>
    </location>
</feature>
<dbReference type="Gene3D" id="3.10.100.10">
    <property type="entry name" value="Mannose-Binding Protein A, subunit A"/>
    <property type="match status" value="2"/>
</dbReference>
<evidence type="ECO:0000259" key="4">
    <source>
        <dbReference type="PROSITE" id="PS01180"/>
    </source>
</evidence>
<dbReference type="InterPro" id="IPR016186">
    <property type="entry name" value="C-type_lectin-like/link_sf"/>
</dbReference>
<dbReference type="AlphaFoldDB" id="A0A2G5VD89"/>
<keyword evidence="1" id="KW-1015">Disulfide bond</keyword>
<dbReference type="SUPFAM" id="SSF56436">
    <property type="entry name" value="C-type lectin-like"/>
    <property type="match status" value="2"/>
</dbReference>
<dbReference type="SMART" id="SM00034">
    <property type="entry name" value="CLECT"/>
    <property type="match status" value="2"/>
</dbReference>
<evidence type="ECO:0000259" key="5">
    <source>
        <dbReference type="PROSITE" id="PS50041"/>
    </source>
</evidence>
<name>A0A2G5VD89_9PELO</name>
<evidence type="ECO:0000256" key="3">
    <source>
        <dbReference type="SAM" id="SignalP"/>
    </source>
</evidence>
<dbReference type="EMBL" id="PDUG01000002">
    <property type="protein sequence ID" value="PIC49546.1"/>
    <property type="molecule type" value="Genomic_DNA"/>
</dbReference>
<dbReference type="PANTHER" id="PTHR22991">
    <property type="entry name" value="PROTEIN CBG13490"/>
    <property type="match status" value="1"/>
</dbReference>
<evidence type="ECO:0000256" key="2">
    <source>
        <dbReference type="PROSITE-ProRule" id="PRU00059"/>
    </source>
</evidence>
<feature type="domain" description="CUB" evidence="4">
    <location>
        <begin position="319"/>
        <end position="421"/>
    </location>
</feature>
<dbReference type="InterPro" id="IPR035914">
    <property type="entry name" value="Sperma_CUB_dom_sf"/>
</dbReference>
<dbReference type="InterPro" id="IPR050976">
    <property type="entry name" value="Snaclec"/>
</dbReference>
<evidence type="ECO:0000256" key="1">
    <source>
        <dbReference type="ARBA" id="ARBA00023157"/>
    </source>
</evidence>
<dbReference type="PANTHER" id="PTHR22991:SF43">
    <property type="entry name" value="C-TYPE LECTIN-RELATED"/>
    <property type="match status" value="1"/>
</dbReference>
<dbReference type="OrthoDB" id="5877604at2759"/>
<dbReference type="InterPro" id="IPR016187">
    <property type="entry name" value="CTDL_fold"/>
</dbReference>
<gene>
    <name evidence="6" type="primary">Cnig_chr_II.g8116</name>
    <name evidence="6" type="ORF">B9Z55_008116</name>
</gene>
<dbReference type="PROSITE" id="PS01180">
    <property type="entry name" value="CUB"/>
    <property type="match status" value="1"/>
</dbReference>
<evidence type="ECO:0008006" key="8">
    <source>
        <dbReference type="Google" id="ProtNLM"/>
    </source>
</evidence>
<feature type="signal peptide" evidence="3">
    <location>
        <begin position="1"/>
        <end position="18"/>
    </location>
</feature>
<dbReference type="Proteomes" id="UP000230233">
    <property type="component" value="Chromosome II"/>
</dbReference>
<feature type="domain" description="C-type lectin" evidence="5">
    <location>
        <begin position="170"/>
        <end position="288"/>
    </location>
</feature>
<dbReference type="SUPFAM" id="SSF49854">
    <property type="entry name" value="Spermadhesin, CUB domain"/>
    <property type="match status" value="1"/>
</dbReference>
<dbReference type="SMART" id="SM00042">
    <property type="entry name" value="CUB"/>
    <property type="match status" value="1"/>
</dbReference>
<keyword evidence="7" id="KW-1185">Reference proteome</keyword>
<dbReference type="CDD" id="cd00037">
    <property type="entry name" value="CLECT"/>
    <property type="match status" value="2"/>
</dbReference>
<accession>A0A2G5VD89</accession>
<dbReference type="Gene3D" id="2.60.120.290">
    <property type="entry name" value="Spermadhesin, CUB domain"/>
    <property type="match status" value="1"/>
</dbReference>
<sequence length="421" mass="46659">MPSLFTLLLIGCFASSLAEVTCPDGFTLINGRKCVQMAVGQGPHDFIAQECKSIGARLVTIKNQEDNDAISDFAKKSDCYTYWIGVSCFSLNGNTTCYNDDYSGPIIYNNWAPNHPRKLTDKYKFSLSVYAESGWNFALPWKTVDGSSIAYQGICEVPTTFADPSCKYNYNGYCYIPSHEIPGVTTNSTTYPKAQAICRSLNANMVSIHSKLENDYIKSIYKDSGVSQITLGAQAFQPHVFNWVDGSSFDYSYRDPFDTFTGNCLQMYTIRGLWEEINCQVFNYFLCQKKIGDKSENVRLDESKTNLVVPSDLSDSSGCNNAIVLAPGTVTSFGYGTSPLPVVDCLWRVAALGGDQVSIYFTEMEIGDWLFVELKPNVPVRRYNGTMTGFHYVAPGSTAMIVHSSDSDANMKGFKGVIMPY</sequence>
<comment type="caution">
    <text evidence="2">Lacks conserved residue(s) required for the propagation of feature annotation.</text>
</comment>
<evidence type="ECO:0000313" key="7">
    <source>
        <dbReference type="Proteomes" id="UP000230233"/>
    </source>
</evidence>
<dbReference type="Pfam" id="PF00059">
    <property type="entry name" value="Lectin_C"/>
    <property type="match status" value="2"/>
</dbReference>
<dbReference type="InterPro" id="IPR001304">
    <property type="entry name" value="C-type_lectin-like"/>
</dbReference>
<dbReference type="InterPro" id="IPR000859">
    <property type="entry name" value="CUB_dom"/>
</dbReference>
<comment type="caution">
    <text evidence="6">The sequence shown here is derived from an EMBL/GenBank/DDBJ whole genome shotgun (WGS) entry which is preliminary data.</text>
</comment>
<protein>
    <recommendedName>
        <fullName evidence="8">C-type lectin domain-containing protein</fullName>
    </recommendedName>
</protein>
<evidence type="ECO:0000313" key="6">
    <source>
        <dbReference type="EMBL" id="PIC49546.1"/>
    </source>
</evidence>
<organism evidence="6 7">
    <name type="scientific">Caenorhabditis nigoni</name>
    <dbReference type="NCBI Taxonomy" id="1611254"/>
    <lineage>
        <taxon>Eukaryota</taxon>
        <taxon>Metazoa</taxon>
        <taxon>Ecdysozoa</taxon>
        <taxon>Nematoda</taxon>
        <taxon>Chromadorea</taxon>
        <taxon>Rhabditida</taxon>
        <taxon>Rhabditina</taxon>
        <taxon>Rhabditomorpha</taxon>
        <taxon>Rhabditoidea</taxon>
        <taxon>Rhabditidae</taxon>
        <taxon>Peloderinae</taxon>
        <taxon>Caenorhabditis</taxon>
    </lineage>
</organism>
<dbReference type="PROSITE" id="PS50041">
    <property type="entry name" value="C_TYPE_LECTIN_2"/>
    <property type="match status" value="2"/>
</dbReference>
<reference evidence="7" key="1">
    <citation type="submission" date="2017-10" db="EMBL/GenBank/DDBJ databases">
        <title>Rapid genome shrinkage in a self-fertile nematode reveals novel sperm competition proteins.</title>
        <authorList>
            <person name="Yin D."/>
            <person name="Schwarz E.M."/>
            <person name="Thomas C.G."/>
            <person name="Felde R.L."/>
            <person name="Korf I.F."/>
            <person name="Cutter A.D."/>
            <person name="Schartner C.M."/>
            <person name="Ralston E.J."/>
            <person name="Meyer B.J."/>
            <person name="Haag E.S."/>
        </authorList>
    </citation>
    <scope>NUCLEOTIDE SEQUENCE [LARGE SCALE GENOMIC DNA]</scope>
    <source>
        <strain evidence="7">JU1422</strain>
    </source>
</reference>
<proteinExistence type="predicted"/>
<feature type="domain" description="C-type lectin" evidence="5">
    <location>
        <begin position="51"/>
        <end position="136"/>
    </location>
</feature>
<dbReference type="STRING" id="1611254.A0A2G5VD89"/>